<feature type="domain" description="Glycoside hydrolase family 29 N-terminal" evidence="7">
    <location>
        <begin position="38"/>
        <end position="398"/>
    </location>
</feature>
<dbReference type="PANTHER" id="PTHR10030">
    <property type="entry name" value="ALPHA-L-FUCOSIDASE"/>
    <property type="match status" value="1"/>
</dbReference>
<keyword evidence="6" id="KW-0326">Glycosidase</keyword>
<name>A0A8J7SKU0_9BACT</name>
<protein>
    <recommendedName>
        <fullName evidence="3">alpha-L-fucosidase</fullName>
        <ecNumber evidence="3">3.2.1.51</ecNumber>
    </recommendedName>
</protein>
<evidence type="ECO:0000313" key="8">
    <source>
        <dbReference type="EMBL" id="MBK1790990.1"/>
    </source>
</evidence>
<dbReference type="Pfam" id="PF01120">
    <property type="entry name" value="Alpha_L_fucos"/>
    <property type="match status" value="1"/>
</dbReference>
<accession>A0A8J7SKU0</accession>
<evidence type="ECO:0000256" key="2">
    <source>
        <dbReference type="ARBA" id="ARBA00007951"/>
    </source>
</evidence>
<dbReference type="GO" id="GO:0005764">
    <property type="term" value="C:lysosome"/>
    <property type="evidence" value="ECO:0007669"/>
    <property type="project" value="TreeGrafter"/>
</dbReference>
<keyword evidence="5" id="KW-0378">Hydrolase</keyword>
<dbReference type="Gene3D" id="2.60.40.1180">
    <property type="entry name" value="Golgi alpha-mannosidase II"/>
    <property type="match status" value="2"/>
</dbReference>
<dbReference type="InterPro" id="IPR057739">
    <property type="entry name" value="Glyco_hydro_29_N"/>
</dbReference>
<dbReference type="InterPro" id="IPR013780">
    <property type="entry name" value="Glyco_hydro_b"/>
</dbReference>
<evidence type="ECO:0000256" key="3">
    <source>
        <dbReference type="ARBA" id="ARBA00012662"/>
    </source>
</evidence>
<sequence length="706" mass="79332">MKRNSVESLGFVALRAPSKFVRSCVLGLSIISGALMGQSASAEERFTADWESLKGRDHVPDWLQDAKFGIWFCWGPASYYYEGVPMRTGNPIGGMYNKENALYDYNTKRFGADPCELGWHGVIKKWQPNNFDPKAWVDLFVESGAKYGSIMADHEDGFVLWDSEVNPWNPVNYGPKVDIVGELAKEYRSRGMKIFIYANGGRVWKYVPAAWQNGVDTAKYPELYLEDHSPTAEPSSTFSKYYYNQMSEMIEKYEPDALWFDVFFKAVLPDEDRRKIIAKYYNTVDKAGKLEESVFFHKHGDLIPTGAHGHERGIPGHMQSHFFGTGNSLGMTTWYPRRLDLEGNGYQDETLIIPTLVDIVCKNGFLNLATIPDANGGIPEVQVKILKAIGVWLKQNGKAIYATRPWVVAGEGPFMESNGAKKIDSRKDHDYTKEELRFTRSKDGKTIYVFAYTWEAGEVMVKSIGCKGDGVVSLLGHGEVTHSVNDLGQLTITVPSGLDEQSFRRDLPIAFELSGFETSLLEGVSGASKVIGPKPSTMQSILWRVVTDASVNGAVPAGKDYLSARARKTLGQVYDNWMENNRAAISESKPWLVYGEGPNLDNKGRSYYTGEDLRFTQAADESSYYVIAMSRPEEKTFKVTSLWCQEPDGKPQVTLLGHGPVEHHLNDKMQLEITLPDELDEINIRPDLPMSFELKGYKVQKHYDLD</sequence>
<comment type="caution">
    <text evidence="8">The sequence shown here is derived from an EMBL/GenBank/DDBJ whole genome shotgun (WGS) entry which is preliminary data.</text>
</comment>
<dbReference type="InterPro" id="IPR000933">
    <property type="entry name" value="Glyco_hydro_29"/>
</dbReference>
<organism evidence="8 9">
    <name type="scientific">Persicirhabdus sediminis</name>
    <dbReference type="NCBI Taxonomy" id="454144"/>
    <lineage>
        <taxon>Bacteria</taxon>
        <taxon>Pseudomonadati</taxon>
        <taxon>Verrucomicrobiota</taxon>
        <taxon>Verrucomicrobiia</taxon>
        <taxon>Verrucomicrobiales</taxon>
        <taxon>Verrucomicrobiaceae</taxon>
        <taxon>Persicirhabdus</taxon>
    </lineage>
</organism>
<dbReference type="RefSeq" id="WP_200311008.1">
    <property type="nucleotide sequence ID" value="NZ_JAENIM010000037.1"/>
</dbReference>
<dbReference type="PANTHER" id="PTHR10030:SF37">
    <property type="entry name" value="ALPHA-L-FUCOSIDASE-RELATED"/>
    <property type="match status" value="1"/>
</dbReference>
<dbReference type="SMART" id="SM00812">
    <property type="entry name" value="Alpha_L_fucos"/>
    <property type="match status" value="1"/>
</dbReference>
<evidence type="ECO:0000313" key="9">
    <source>
        <dbReference type="Proteomes" id="UP000624703"/>
    </source>
</evidence>
<dbReference type="PRINTS" id="PR00741">
    <property type="entry name" value="GLHYDRLASE29"/>
</dbReference>
<dbReference type="AlphaFoldDB" id="A0A8J7SKU0"/>
<dbReference type="GO" id="GO:0004560">
    <property type="term" value="F:alpha-L-fucosidase activity"/>
    <property type="evidence" value="ECO:0007669"/>
    <property type="project" value="InterPro"/>
</dbReference>
<evidence type="ECO:0000256" key="4">
    <source>
        <dbReference type="ARBA" id="ARBA00022729"/>
    </source>
</evidence>
<comment type="similarity">
    <text evidence="2">Belongs to the glycosyl hydrolase 29 family.</text>
</comment>
<dbReference type="EMBL" id="JAENIM010000037">
    <property type="protein sequence ID" value="MBK1790990.1"/>
    <property type="molecule type" value="Genomic_DNA"/>
</dbReference>
<keyword evidence="9" id="KW-1185">Reference proteome</keyword>
<proteinExistence type="inferred from homology"/>
<evidence type="ECO:0000256" key="1">
    <source>
        <dbReference type="ARBA" id="ARBA00004071"/>
    </source>
</evidence>
<evidence type="ECO:0000256" key="6">
    <source>
        <dbReference type="ARBA" id="ARBA00023295"/>
    </source>
</evidence>
<dbReference type="GO" id="GO:0016139">
    <property type="term" value="P:glycoside catabolic process"/>
    <property type="evidence" value="ECO:0007669"/>
    <property type="project" value="TreeGrafter"/>
</dbReference>
<keyword evidence="4" id="KW-0732">Signal</keyword>
<comment type="function">
    <text evidence="1">Alpha-L-fucosidase is responsible for hydrolyzing the alpha-1,6-linked fucose joined to the reducing-end N-acetylglucosamine of the carbohydrate moieties of glycoproteins.</text>
</comment>
<dbReference type="Proteomes" id="UP000624703">
    <property type="component" value="Unassembled WGS sequence"/>
</dbReference>
<dbReference type="EC" id="3.2.1.51" evidence="3"/>
<dbReference type="InterPro" id="IPR017853">
    <property type="entry name" value="GH"/>
</dbReference>
<evidence type="ECO:0000256" key="5">
    <source>
        <dbReference type="ARBA" id="ARBA00022801"/>
    </source>
</evidence>
<reference evidence="8" key="1">
    <citation type="submission" date="2021-01" db="EMBL/GenBank/DDBJ databases">
        <title>Modified the classification status of verrucomicrobia.</title>
        <authorList>
            <person name="Feng X."/>
        </authorList>
    </citation>
    <scope>NUCLEOTIDE SEQUENCE</scope>
    <source>
        <strain evidence="8">_KCTC 22039</strain>
    </source>
</reference>
<gene>
    <name evidence="8" type="ORF">JIN82_07450</name>
</gene>
<dbReference type="InterPro" id="IPR016286">
    <property type="entry name" value="FUC_metazoa-typ"/>
</dbReference>
<dbReference type="Gene3D" id="3.20.20.80">
    <property type="entry name" value="Glycosidases"/>
    <property type="match status" value="1"/>
</dbReference>
<evidence type="ECO:0000259" key="7">
    <source>
        <dbReference type="Pfam" id="PF01120"/>
    </source>
</evidence>
<dbReference type="SUPFAM" id="SSF51445">
    <property type="entry name" value="(Trans)glycosidases"/>
    <property type="match status" value="1"/>
</dbReference>
<dbReference type="GO" id="GO:0006004">
    <property type="term" value="P:fucose metabolic process"/>
    <property type="evidence" value="ECO:0007669"/>
    <property type="project" value="InterPro"/>
</dbReference>